<gene>
    <name evidence="2" type="ORF">GCM10022214_02020</name>
</gene>
<accession>A0ABP7UZ62</accession>
<reference evidence="3" key="1">
    <citation type="journal article" date="2019" name="Int. J. Syst. Evol. Microbiol.">
        <title>The Global Catalogue of Microorganisms (GCM) 10K type strain sequencing project: providing services to taxonomists for standard genome sequencing and annotation.</title>
        <authorList>
            <consortium name="The Broad Institute Genomics Platform"/>
            <consortium name="The Broad Institute Genome Sequencing Center for Infectious Disease"/>
            <person name="Wu L."/>
            <person name="Ma J."/>
        </authorList>
    </citation>
    <scope>NUCLEOTIDE SEQUENCE [LARGE SCALE GENOMIC DNA]</scope>
    <source>
        <strain evidence="3">JCM 16702</strain>
    </source>
</reference>
<evidence type="ECO:0000313" key="2">
    <source>
        <dbReference type="EMBL" id="GAA4054679.1"/>
    </source>
</evidence>
<comment type="caution">
    <text evidence="2">The sequence shown here is derived from an EMBL/GenBank/DDBJ whole genome shotgun (WGS) entry which is preliminary data.</text>
</comment>
<keyword evidence="3" id="KW-1185">Reference proteome</keyword>
<proteinExistence type="predicted"/>
<feature type="region of interest" description="Disordered" evidence="1">
    <location>
        <begin position="72"/>
        <end position="98"/>
    </location>
</feature>
<protein>
    <submittedName>
        <fullName evidence="2">Uncharacterized protein</fullName>
    </submittedName>
</protein>
<sequence length="98" mass="10647">MDLERPVAYLAAYRAPAALIAAPPPPPYIPPLEKLGFVYVVQADGGAFEDFRARILQATSHLLAVLEHGSTLPSTSRHAFPHLVQPEGPQVPGTHHHR</sequence>
<dbReference type="Proteomes" id="UP001500683">
    <property type="component" value="Unassembled WGS sequence"/>
</dbReference>
<evidence type="ECO:0000313" key="3">
    <source>
        <dbReference type="Proteomes" id="UP001500683"/>
    </source>
</evidence>
<organism evidence="2 3">
    <name type="scientific">Actinomadura miaoliensis</name>
    <dbReference type="NCBI Taxonomy" id="430685"/>
    <lineage>
        <taxon>Bacteria</taxon>
        <taxon>Bacillati</taxon>
        <taxon>Actinomycetota</taxon>
        <taxon>Actinomycetes</taxon>
        <taxon>Streptosporangiales</taxon>
        <taxon>Thermomonosporaceae</taxon>
        <taxon>Actinomadura</taxon>
    </lineage>
</organism>
<name>A0ABP7UZ62_9ACTN</name>
<dbReference type="EMBL" id="BAAAZG010000001">
    <property type="protein sequence ID" value="GAA4054679.1"/>
    <property type="molecule type" value="Genomic_DNA"/>
</dbReference>
<evidence type="ECO:0000256" key="1">
    <source>
        <dbReference type="SAM" id="MobiDB-lite"/>
    </source>
</evidence>